<organism evidence="3 4">
    <name type="scientific">Diplocloster agilis</name>
    <dbReference type="NCBI Taxonomy" id="2850323"/>
    <lineage>
        <taxon>Bacteria</taxon>
        <taxon>Bacillati</taxon>
        <taxon>Bacillota</taxon>
        <taxon>Clostridia</taxon>
        <taxon>Lachnospirales</taxon>
        <taxon>Lachnospiraceae</taxon>
        <taxon>Diplocloster</taxon>
    </lineage>
</organism>
<feature type="domain" description="Sensor histidine kinase NatK-like C-terminal" evidence="2">
    <location>
        <begin position="252"/>
        <end position="351"/>
    </location>
</feature>
<feature type="transmembrane region" description="Helical" evidence="1">
    <location>
        <begin position="6"/>
        <end position="26"/>
    </location>
</feature>
<dbReference type="CDD" id="cd16935">
    <property type="entry name" value="HATPase_AgrC-ComD-like"/>
    <property type="match status" value="1"/>
</dbReference>
<evidence type="ECO:0000256" key="1">
    <source>
        <dbReference type="SAM" id="Phobius"/>
    </source>
</evidence>
<feature type="transmembrane region" description="Helical" evidence="1">
    <location>
        <begin position="91"/>
        <end position="110"/>
    </location>
</feature>
<dbReference type="Proteomes" id="UP000712157">
    <property type="component" value="Unassembled WGS sequence"/>
</dbReference>
<keyword evidence="1" id="KW-0472">Membrane</keyword>
<name>A0A949NG26_9FIRM</name>
<dbReference type="Pfam" id="PF14501">
    <property type="entry name" value="HATPase_c_5"/>
    <property type="match status" value="1"/>
</dbReference>
<sequence length="354" mass="41283">MNYINLVNFLINAIRIYAVIRFLGIFLDSSGAGKKREIIFYLLCLGISTFCSITLPTDVDWILWMILLPGTALTYKESLRRKWGVVVMEEAIRILFGQVLGYVFLNHYPVLKWQKMLLDFFSVLLFLLLELFLERIVYTQREQKVQILERQLQMYSNEFGVIHRTQSQMQGLRHDMKHHTRMLKELICAQDQKGALDYLDRMQEFMEGEEETVSSGNETIDSIINYYLRDARELETEICTDIQIPETLEFPVFDINVILGNLLENAVDALRNCRERKLAVRMKLDRGILLVCVENTYEGDIREAKGRLLTGKHDRVNHGIGLDNVKRIAGKYSGEVRFSYKEGRFRADVLLYIS</sequence>
<evidence type="ECO:0000313" key="3">
    <source>
        <dbReference type="EMBL" id="MBU9739126.1"/>
    </source>
</evidence>
<reference evidence="3" key="1">
    <citation type="submission" date="2021-06" db="EMBL/GenBank/DDBJ databases">
        <title>Description of novel taxa of the family Lachnospiraceae.</title>
        <authorList>
            <person name="Chaplin A.V."/>
            <person name="Sokolova S.R."/>
            <person name="Pikina A.P."/>
            <person name="Korzhanova M."/>
            <person name="Belova V."/>
            <person name="Korostin D."/>
            <person name="Efimov B.A."/>
        </authorList>
    </citation>
    <scope>NUCLEOTIDE SEQUENCE</scope>
    <source>
        <strain evidence="3">ASD5720</strain>
    </source>
</reference>
<keyword evidence="4" id="KW-1185">Reference proteome</keyword>
<dbReference type="PANTHER" id="PTHR40448">
    <property type="entry name" value="TWO-COMPONENT SENSOR HISTIDINE KINASE"/>
    <property type="match status" value="1"/>
</dbReference>
<accession>A0A949NG26</accession>
<dbReference type="EMBL" id="JAHQCW010000050">
    <property type="protein sequence ID" value="MBU9739126.1"/>
    <property type="molecule type" value="Genomic_DNA"/>
</dbReference>
<dbReference type="InterPro" id="IPR032834">
    <property type="entry name" value="NatK-like_C"/>
</dbReference>
<keyword evidence="1" id="KW-1133">Transmembrane helix</keyword>
<protein>
    <submittedName>
        <fullName evidence="3">GHKL domain-containing protein</fullName>
    </submittedName>
</protein>
<comment type="caution">
    <text evidence="3">The sequence shown here is derived from an EMBL/GenBank/DDBJ whole genome shotgun (WGS) entry which is preliminary data.</text>
</comment>
<gene>
    <name evidence="3" type="ORF">KTH89_21545</name>
</gene>
<feature type="transmembrane region" description="Helical" evidence="1">
    <location>
        <begin position="38"/>
        <end position="55"/>
    </location>
</feature>
<dbReference type="Gene3D" id="3.30.565.10">
    <property type="entry name" value="Histidine kinase-like ATPase, C-terminal domain"/>
    <property type="match status" value="1"/>
</dbReference>
<evidence type="ECO:0000259" key="2">
    <source>
        <dbReference type="Pfam" id="PF14501"/>
    </source>
</evidence>
<feature type="transmembrane region" description="Helical" evidence="1">
    <location>
        <begin position="61"/>
        <end position="79"/>
    </location>
</feature>
<dbReference type="GO" id="GO:0042802">
    <property type="term" value="F:identical protein binding"/>
    <property type="evidence" value="ECO:0007669"/>
    <property type="project" value="TreeGrafter"/>
</dbReference>
<dbReference type="SUPFAM" id="SSF55874">
    <property type="entry name" value="ATPase domain of HSP90 chaperone/DNA topoisomerase II/histidine kinase"/>
    <property type="match status" value="1"/>
</dbReference>
<feature type="transmembrane region" description="Helical" evidence="1">
    <location>
        <begin position="116"/>
        <end position="133"/>
    </location>
</feature>
<keyword evidence="1" id="KW-0812">Transmembrane</keyword>
<dbReference type="PANTHER" id="PTHR40448:SF1">
    <property type="entry name" value="TWO-COMPONENT SENSOR HISTIDINE KINASE"/>
    <property type="match status" value="1"/>
</dbReference>
<dbReference type="AlphaFoldDB" id="A0A949NG26"/>
<proteinExistence type="predicted"/>
<evidence type="ECO:0000313" key="4">
    <source>
        <dbReference type="Proteomes" id="UP000712157"/>
    </source>
</evidence>
<dbReference type="InterPro" id="IPR036890">
    <property type="entry name" value="HATPase_C_sf"/>
</dbReference>